<name>A0A0L0MYL8_TOLOC</name>
<evidence type="ECO:0000256" key="1">
    <source>
        <dbReference type="SAM" id="SignalP"/>
    </source>
</evidence>
<accession>A0A0L0MYL8</accession>
<sequence>AFTSILLAVTPISLRLTTLLGTFVIGAEPSIQVRPSFGHQPTISSAVLLQKHSNPAVKMAETTVNDLERLWNDTTNETFTQEHKKNFHEYKAGSISVFDCDEKCTLVSFVQDKKVLLTKKGPGHMVSDRPVD</sequence>
<feature type="signal peptide" evidence="1">
    <location>
        <begin position="1"/>
        <end position="21"/>
    </location>
</feature>
<dbReference type="AlphaFoldDB" id="A0A0L0MYL8"/>
<evidence type="ECO:0000313" key="3">
    <source>
        <dbReference type="Proteomes" id="UP000036947"/>
    </source>
</evidence>
<proteinExistence type="predicted"/>
<reference evidence="2 3" key="1">
    <citation type="journal article" date="2015" name="BMC Genomics">
        <title>The genome of the truffle-parasite Tolypocladium ophioglossoides and the evolution of antifungal peptaibiotics.</title>
        <authorList>
            <person name="Quandt C.A."/>
            <person name="Bushley K.E."/>
            <person name="Spatafora J.W."/>
        </authorList>
    </citation>
    <scope>NUCLEOTIDE SEQUENCE [LARGE SCALE GENOMIC DNA]</scope>
    <source>
        <strain evidence="2 3">CBS 100239</strain>
    </source>
</reference>
<keyword evidence="3" id="KW-1185">Reference proteome</keyword>
<organism evidence="2 3">
    <name type="scientific">Tolypocladium ophioglossoides (strain CBS 100239)</name>
    <name type="common">Snaketongue truffleclub</name>
    <name type="synonym">Elaphocordyceps ophioglossoides</name>
    <dbReference type="NCBI Taxonomy" id="1163406"/>
    <lineage>
        <taxon>Eukaryota</taxon>
        <taxon>Fungi</taxon>
        <taxon>Dikarya</taxon>
        <taxon>Ascomycota</taxon>
        <taxon>Pezizomycotina</taxon>
        <taxon>Sordariomycetes</taxon>
        <taxon>Hypocreomycetidae</taxon>
        <taxon>Hypocreales</taxon>
        <taxon>Ophiocordycipitaceae</taxon>
        <taxon>Tolypocladium</taxon>
    </lineage>
</organism>
<feature type="non-terminal residue" evidence="2">
    <location>
        <position position="1"/>
    </location>
</feature>
<dbReference type="Proteomes" id="UP000036947">
    <property type="component" value="Unassembled WGS sequence"/>
</dbReference>
<evidence type="ECO:0000313" key="2">
    <source>
        <dbReference type="EMBL" id="KND86937.1"/>
    </source>
</evidence>
<protein>
    <submittedName>
        <fullName evidence="2">Uncharacterized protein</fullName>
    </submittedName>
</protein>
<gene>
    <name evidence="2" type="ORF">TOPH_08396</name>
</gene>
<keyword evidence="1" id="KW-0732">Signal</keyword>
<feature type="chain" id="PRO_5005544564" evidence="1">
    <location>
        <begin position="22"/>
        <end position="132"/>
    </location>
</feature>
<dbReference type="OrthoDB" id="5066846at2759"/>
<dbReference type="EMBL" id="LFRF01000045">
    <property type="protein sequence ID" value="KND86937.1"/>
    <property type="molecule type" value="Genomic_DNA"/>
</dbReference>
<comment type="caution">
    <text evidence="2">The sequence shown here is derived from an EMBL/GenBank/DDBJ whole genome shotgun (WGS) entry which is preliminary data.</text>
</comment>
<feature type="non-terminal residue" evidence="2">
    <location>
        <position position="132"/>
    </location>
</feature>